<dbReference type="OrthoDB" id="7165636at2"/>
<organism evidence="2 3">
    <name type="scientific">Propylenella binzhouense</name>
    <dbReference type="NCBI Taxonomy" id="2555902"/>
    <lineage>
        <taxon>Bacteria</taxon>
        <taxon>Pseudomonadati</taxon>
        <taxon>Pseudomonadota</taxon>
        <taxon>Alphaproteobacteria</taxon>
        <taxon>Hyphomicrobiales</taxon>
        <taxon>Propylenellaceae</taxon>
        <taxon>Propylenella</taxon>
    </lineage>
</organism>
<dbReference type="EMBL" id="SPKJ01000003">
    <property type="protein sequence ID" value="MYZ46462.1"/>
    <property type="molecule type" value="Genomic_DNA"/>
</dbReference>
<evidence type="ECO:0000256" key="1">
    <source>
        <dbReference type="SAM" id="MobiDB-lite"/>
    </source>
</evidence>
<name>A0A964WS07_9HYPH</name>
<dbReference type="AlphaFoldDB" id="A0A964WS07"/>
<reference evidence="2" key="1">
    <citation type="submission" date="2019-03" db="EMBL/GenBank/DDBJ databases">
        <title>Afifella sp. nov., isolated from activated sludge.</title>
        <authorList>
            <person name="Li Q."/>
            <person name="Liu Y."/>
        </authorList>
    </citation>
    <scope>NUCLEOTIDE SEQUENCE</scope>
    <source>
        <strain evidence="2">L72</strain>
    </source>
</reference>
<sequence>MDDEALRMRALWAAVLLQAITDATANPVASTEVLATARARDWFKGNATDFREVCEAAGLDPVRIHREALDRIAEAEARDGVMTGRGLGRSEHRTFTFNGRTLPLPAWSRETGIGLTQLHYRHRQGWSAERALTTPVKPRRKKKPGDVKNFQEYTGTGAGSLAQDRPKMEFPCHDL</sequence>
<protein>
    <submittedName>
        <fullName evidence="2">Uncharacterized protein</fullName>
    </submittedName>
</protein>
<feature type="region of interest" description="Disordered" evidence="1">
    <location>
        <begin position="135"/>
        <end position="175"/>
    </location>
</feature>
<gene>
    <name evidence="2" type="ORF">E4O86_01840</name>
</gene>
<evidence type="ECO:0000313" key="3">
    <source>
        <dbReference type="Proteomes" id="UP000773614"/>
    </source>
</evidence>
<evidence type="ECO:0000313" key="2">
    <source>
        <dbReference type="EMBL" id="MYZ46462.1"/>
    </source>
</evidence>
<feature type="compositionally biased region" description="Basic and acidic residues" evidence="1">
    <location>
        <begin position="164"/>
        <end position="175"/>
    </location>
</feature>
<comment type="caution">
    <text evidence="2">The sequence shown here is derived from an EMBL/GenBank/DDBJ whole genome shotgun (WGS) entry which is preliminary data.</text>
</comment>
<accession>A0A964WS07</accession>
<dbReference type="RefSeq" id="WP_161138806.1">
    <property type="nucleotide sequence ID" value="NZ_SPKJ01000003.1"/>
</dbReference>
<keyword evidence="3" id="KW-1185">Reference proteome</keyword>
<dbReference type="Proteomes" id="UP000773614">
    <property type="component" value="Unassembled WGS sequence"/>
</dbReference>
<proteinExistence type="predicted"/>